<proteinExistence type="predicted"/>
<protein>
    <submittedName>
        <fullName evidence="1">Uncharacterized protein</fullName>
    </submittedName>
</protein>
<organism evidence="1 2">
    <name type="scientific">Solanum tuberosum</name>
    <name type="common">Potato</name>
    <dbReference type="NCBI Taxonomy" id="4113"/>
    <lineage>
        <taxon>Eukaryota</taxon>
        <taxon>Viridiplantae</taxon>
        <taxon>Streptophyta</taxon>
        <taxon>Embryophyta</taxon>
        <taxon>Tracheophyta</taxon>
        <taxon>Spermatophyta</taxon>
        <taxon>Magnoliopsida</taxon>
        <taxon>eudicotyledons</taxon>
        <taxon>Gunneridae</taxon>
        <taxon>Pentapetalae</taxon>
        <taxon>asterids</taxon>
        <taxon>lamiids</taxon>
        <taxon>Solanales</taxon>
        <taxon>Solanaceae</taxon>
        <taxon>Solanoideae</taxon>
        <taxon>Solaneae</taxon>
        <taxon>Solanum</taxon>
    </lineage>
</organism>
<evidence type="ECO:0000313" key="2">
    <source>
        <dbReference type="Proteomes" id="UP000826656"/>
    </source>
</evidence>
<reference evidence="1 2" key="1">
    <citation type="journal article" date="2021" name="bioRxiv">
        <title>Chromosome-scale and haplotype-resolved genome assembly of a tetraploid potato cultivar.</title>
        <authorList>
            <person name="Sun H."/>
            <person name="Jiao W.-B."/>
            <person name="Krause K."/>
            <person name="Campoy J.A."/>
            <person name="Goel M."/>
            <person name="Folz-Donahue K."/>
            <person name="Kukat C."/>
            <person name="Huettel B."/>
            <person name="Schneeberger K."/>
        </authorList>
    </citation>
    <scope>NUCLEOTIDE SEQUENCE [LARGE SCALE GENOMIC DNA]</scope>
    <source>
        <strain evidence="1">SolTubOtavaFocal</strain>
        <tissue evidence="1">Leaves</tissue>
    </source>
</reference>
<dbReference type="Proteomes" id="UP000826656">
    <property type="component" value="Unassembled WGS sequence"/>
</dbReference>
<name>A0ABQ7USW3_SOLTU</name>
<accession>A0ABQ7USW3</accession>
<gene>
    <name evidence="1" type="ORF">KY290_024491</name>
</gene>
<dbReference type="PANTHER" id="PTHR34222:SF82">
    <property type="entry name" value="CCHC-TYPE DOMAIN-CONTAINING PROTEIN"/>
    <property type="match status" value="1"/>
</dbReference>
<evidence type="ECO:0000313" key="1">
    <source>
        <dbReference type="EMBL" id="KAH0754221.1"/>
    </source>
</evidence>
<comment type="caution">
    <text evidence="1">The sequence shown here is derived from an EMBL/GenBank/DDBJ whole genome shotgun (WGS) entry which is preliminary data.</text>
</comment>
<dbReference type="EMBL" id="JAIVGD010000018">
    <property type="protein sequence ID" value="KAH0754221.1"/>
    <property type="molecule type" value="Genomic_DNA"/>
</dbReference>
<keyword evidence="2" id="KW-1185">Reference proteome</keyword>
<dbReference type="PANTHER" id="PTHR34222">
    <property type="entry name" value="GAG_PRE-INTEGRS DOMAIN-CONTAINING PROTEIN"/>
    <property type="match status" value="1"/>
</dbReference>
<sequence>MMMSPTPSVNKAYSMLIDQESQRALVNFTRGMHIGDTHDGTALLSHTRPSHNDVTALFGYNRVTNHMSGSGGSHHGASSSSNYRGKKTQVLCEVCGFKGHTKDTCYRIVGYPADLKGRKKGVPAHYQSSHAGNIPFANHTSVLTAGTGTSSQHRYWPQQIGHQLPLQQFPTEVLLTKSPNAVSQLQSSSSDAAV</sequence>